<evidence type="ECO:0000313" key="9">
    <source>
        <dbReference type="EnsemblMetazoa" id="AMIN005434-PA"/>
    </source>
</evidence>
<dbReference type="SUPFAM" id="SSF57716">
    <property type="entry name" value="Glucocorticoid receptor-like (DNA-binding domain)"/>
    <property type="match status" value="1"/>
</dbReference>
<proteinExistence type="predicted"/>
<name>A0A182W521_9DIPT</name>
<dbReference type="GO" id="GO:0000977">
    <property type="term" value="F:RNA polymerase II transcription regulatory region sequence-specific DNA binding"/>
    <property type="evidence" value="ECO:0007669"/>
    <property type="project" value="TreeGrafter"/>
</dbReference>
<feature type="domain" description="C2H2-type" evidence="7">
    <location>
        <begin position="267"/>
        <end position="294"/>
    </location>
</feature>
<reference evidence="9" key="2">
    <citation type="submission" date="2020-05" db="UniProtKB">
        <authorList>
            <consortium name="EnsemblMetazoa"/>
        </authorList>
    </citation>
    <scope>IDENTIFICATION</scope>
    <source>
        <strain evidence="9">MINIMUS1</strain>
    </source>
</reference>
<feature type="domain" description="C2H2-type" evidence="7">
    <location>
        <begin position="238"/>
        <end position="266"/>
    </location>
</feature>
<dbReference type="SUPFAM" id="SSF57667">
    <property type="entry name" value="beta-beta-alpha zinc fingers"/>
    <property type="match status" value="4"/>
</dbReference>
<feature type="domain" description="C2H2-type" evidence="7">
    <location>
        <begin position="295"/>
        <end position="319"/>
    </location>
</feature>
<dbReference type="PANTHER" id="PTHR24409">
    <property type="entry name" value="ZINC FINGER PROTEIN 142"/>
    <property type="match status" value="1"/>
</dbReference>
<keyword evidence="2" id="KW-0677">Repeat</keyword>
<feature type="domain" description="C2H2-type" evidence="7">
    <location>
        <begin position="322"/>
        <end position="350"/>
    </location>
</feature>
<evidence type="ECO:0000259" key="7">
    <source>
        <dbReference type="PROSITE" id="PS50157"/>
    </source>
</evidence>
<keyword evidence="1 6" id="KW-0479">Metal-binding</keyword>
<dbReference type="Pfam" id="PF13894">
    <property type="entry name" value="zf-C2H2_4"/>
    <property type="match status" value="1"/>
</dbReference>
<feature type="binding site" evidence="6">
    <location>
        <position position="58"/>
    </location>
    <ligand>
        <name>Zn(2+)</name>
        <dbReference type="ChEBI" id="CHEBI:29105"/>
    </ligand>
</feature>
<feature type="domain" description="C2H2-type" evidence="7">
    <location>
        <begin position="180"/>
        <end position="203"/>
    </location>
</feature>
<evidence type="ECO:0008006" key="11">
    <source>
        <dbReference type="Google" id="ProtNLM"/>
    </source>
</evidence>
<feature type="domain" description="ZAD" evidence="8">
    <location>
        <begin position="10"/>
        <end position="85"/>
    </location>
</feature>
<dbReference type="EnsemblMetazoa" id="AMIN005434-RA">
    <property type="protein sequence ID" value="AMIN005434-PA"/>
    <property type="gene ID" value="AMIN005434"/>
</dbReference>
<reference evidence="10" key="1">
    <citation type="submission" date="2013-03" db="EMBL/GenBank/DDBJ databases">
        <title>The Genome Sequence of Anopheles minimus MINIMUS1.</title>
        <authorList>
            <consortium name="The Broad Institute Genomics Platform"/>
            <person name="Neafsey D.E."/>
            <person name="Walton C."/>
            <person name="Walker B."/>
            <person name="Young S.K."/>
            <person name="Zeng Q."/>
            <person name="Gargeya S."/>
            <person name="Fitzgerald M."/>
            <person name="Haas B."/>
            <person name="Abouelleil A."/>
            <person name="Allen A.W."/>
            <person name="Alvarado L."/>
            <person name="Arachchi H.M."/>
            <person name="Berlin A.M."/>
            <person name="Chapman S.B."/>
            <person name="Gainer-Dewar J."/>
            <person name="Goldberg J."/>
            <person name="Griggs A."/>
            <person name="Gujja S."/>
            <person name="Hansen M."/>
            <person name="Howarth C."/>
            <person name="Imamovic A."/>
            <person name="Ireland A."/>
            <person name="Larimer J."/>
            <person name="McCowan C."/>
            <person name="Murphy C."/>
            <person name="Pearson M."/>
            <person name="Poon T.W."/>
            <person name="Priest M."/>
            <person name="Roberts A."/>
            <person name="Saif S."/>
            <person name="Shea T."/>
            <person name="Sisk P."/>
            <person name="Sykes S."/>
            <person name="Wortman J."/>
            <person name="Nusbaum C."/>
            <person name="Birren B."/>
        </authorList>
    </citation>
    <scope>NUCLEOTIDE SEQUENCE [LARGE SCALE GENOMIC DNA]</scope>
    <source>
        <strain evidence="10">MINIMUS1</strain>
    </source>
</reference>
<sequence>MDSRECTFSIVCRFCLCQEREKLMPFSMLIDNVLTAQDIQLLTGIENLEDNTAPYVVCDDCDETLNKFVSFRDTCSKNDIIFWQICTELSVDGTIEVTQEDAVHDKAEEQPYSILFDANECVVEQNETTAEVRPQTKRRRKKLTNGIAGEESGKKLCDMCGAFVSELGAHRRVHTKETPYTCTYCGISMTHNSNLLRHIDSVHLKRIIKRCEVCNKGFTSYFSYGSHMRSHHSTEKKYECKTCNKKFNHHSSLWLHNIRAHNDERKFKCTACGLSWKTKESLKTHERSHSSERPFSCQHCSKQFKTRYGWKSHELTHTGIIFSCQYCDKTYRYKTLINAHIRNAHPDEVLEATN</sequence>
<dbReference type="Pfam" id="PF07776">
    <property type="entry name" value="zf-AD"/>
    <property type="match status" value="1"/>
</dbReference>
<dbReference type="InterPro" id="IPR036236">
    <property type="entry name" value="Znf_C2H2_sf"/>
</dbReference>
<organism evidence="9 10">
    <name type="scientific">Anopheles minimus</name>
    <dbReference type="NCBI Taxonomy" id="112268"/>
    <lineage>
        <taxon>Eukaryota</taxon>
        <taxon>Metazoa</taxon>
        <taxon>Ecdysozoa</taxon>
        <taxon>Arthropoda</taxon>
        <taxon>Hexapoda</taxon>
        <taxon>Insecta</taxon>
        <taxon>Pterygota</taxon>
        <taxon>Neoptera</taxon>
        <taxon>Endopterygota</taxon>
        <taxon>Diptera</taxon>
        <taxon>Nematocera</taxon>
        <taxon>Culicoidea</taxon>
        <taxon>Culicidae</taxon>
        <taxon>Anophelinae</taxon>
        <taxon>Anopheles</taxon>
    </lineage>
</organism>
<protein>
    <recommendedName>
        <fullName evidence="11">Protein krueppel</fullName>
    </recommendedName>
</protein>
<evidence type="ECO:0000256" key="6">
    <source>
        <dbReference type="PROSITE-ProRule" id="PRU01263"/>
    </source>
</evidence>
<evidence type="ECO:0000256" key="2">
    <source>
        <dbReference type="ARBA" id="ARBA00022737"/>
    </source>
</evidence>
<dbReference type="InterPro" id="IPR012934">
    <property type="entry name" value="Znf_AD"/>
</dbReference>
<evidence type="ECO:0000256" key="5">
    <source>
        <dbReference type="PROSITE-ProRule" id="PRU00042"/>
    </source>
</evidence>
<dbReference type="FunFam" id="3.30.160.60:FF:000100">
    <property type="entry name" value="Zinc finger 45-like"/>
    <property type="match status" value="1"/>
</dbReference>
<dbReference type="Pfam" id="PF00096">
    <property type="entry name" value="zf-C2H2"/>
    <property type="match status" value="2"/>
</dbReference>
<dbReference type="SMART" id="SM00868">
    <property type="entry name" value="zf-AD"/>
    <property type="match status" value="1"/>
</dbReference>
<keyword evidence="4 6" id="KW-0862">Zinc</keyword>
<dbReference type="PROSITE" id="PS00028">
    <property type="entry name" value="ZINC_FINGER_C2H2_1"/>
    <property type="match status" value="6"/>
</dbReference>
<keyword evidence="3 5" id="KW-0863">Zinc-finger</keyword>
<accession>A0A182W521</accession>
<feature type="binding site" evidence="6">
    <location>
        <position position="12"/>
    </location>
    <ligand>
        <name>Zn(2+)</name>
        <dbReference type="ChEBI" id="CHEBI:29105"/>
    </ligand>
</feature>
<dbReference type="Gene3D" id="3.30.160.60">
    <property type="entry name" value="Classic Zinc Finger"/>
    <property type="match status" value="4"/>
</dbReference>
<evidence type="ECO:0000256" key="3">
    <source>
        <dbReference type="ARBA" id="ARBA00022771"/>
    </source>
</evidence>
<evidence type="ECO:0000259" key="8">
    <source>
        <dbReference type="PROSITE" id="PS51915"/>
    </source>
</evidence>
<dbReference type="InterPro" id="IPR013087">
    <property type="entry name" value="Znf_C2H2_type"/>
</dbReference>
<feature type="binding site" evidence="6">
    <location>
        <position position="15"/>
    </location>
    <ligand>
        <name>Zn(2+)</name>
        <dbReference type="ChEBI" id="CHEBI:29105"/>
    </ligand>
</feature>
<dbReference type="GO" id="GO:0000981">
    <property type="term" value="F:DNA-binding transcription factor activity, RNA polymerase II-specific"/>
    <property type="evidence" value="ECO:0007669"/>
    <property type="project" value="TreeGrafter"/>
</dbReference>
<dbReference type="Proteomes" id="UP000075920">
    <property type="component" value="Unassembled WGS sequence"/>
</dbReference>
<dbReference type="VEuPathDB" id="VectorBase:AMIN005434"/>
<dbReference type="PANTHER" id="PTHR24409:SF295">
    <property type="entry name" value="AZ2-RELATED"/>
    <property type="match status" value="1"/>
</dbReference>
<evidence type="ECO:0000256" key="1">
    <source>
        <dbReference type="ARBA" id="ARBA00022723"/>
    </source>
</evidence>
<evidence type="ECO:0000313" key="10">
    <source>
        <dbReference type="Proteomes" id="UP000075920"/>
    </source>
</evidence>
<dbReference type="PROSITE" id="PS50157">
    <property type="entry name" value="ZINC_FINGER_C2H2_2"/>
    <property type="match status" value="6"/>
</dbReference>
<feature type="binding site" evidence="6">
    <location>
        <position position="61"/>
    </location>
    <ligand>
        <name>Zn(2+)</name>
        <dbReference type="ChEBI" id="CHEBI:29105"/>
    </ligand>
</feature>
<evidence type="ECO:0000256" key="4">
    <source>
        <dbReference type="ARBA" id="ARBA00022833"/>
    </source>
</evidence>
<dbReference type="PROSITE" id="PS51915">
    <property type="entry name" value="ZAD"/>
    <property type="match status" value="1"/>
</dbReference>
<keyword evidence="10" id="KW-1185">Reference proteome</keyword>
<dbReference type="GO" id="GO:0008270">
    <property type="term" value="F:zinc ion binding"/>
    <property type="evidence" value="ECO:0007669"/>
    <property type="project" value="UniProtKB-UniRule"/>
</dbReference>
<dbReference type="STRING" id="112268.A0A182W521"/>
<dbReference type="GO" id="GO:0005634">
    <property type="term" value="C:nucleus"/>
    <property type="evidence" value="ECO:0007669"/>
    <property type="project" value="InterPro"/>
</dbReference>
<feature type="domain" description="C2H2-type" evidence="7">
    <location>
        <begin position="209"/>
        <end position="237"/>
    </location>
</feature>
<dbReference type="AlphaFoldDB" id="A0A182W521"/>
<dbReference type="SMART" id="SM00355">
    <property type="entry name" value="ZnF_C2H2"/>
    <property type="match status" value="7"/>
</dbReference>